<reference evidence="6" key="1">
    <citation type="submission" date="2021-07" db="EMBL/GenBank/DDBJ databases">
        <authorList>
            <person name="Catto M.A."/>
            <person name="Jacobson A."/>
            <person name="Kennedy G."/>
            <person name="Labadie P."/>
            <person name="Hunt B.G."/>
            <person name="Srinivasan R."/>
        </authorList>
    </citation>
    <scope>NUCLEOTIDE SEQUENCE</scope>
    <source>
        <strain evidence="6">PL_HMW_Pooled</strain>
        <tissue evidence="6">Head</tissue>
    </source>
</reference>
<reference evidence="6" key="2">
    <citation type="journal article" date="2023" name="BMC Genomics">
        <title>Pest status, molecular evolution, and epigenetic factors derived from the genome assembly of Frankliniella fusca, a thysanopteran phytovirus vector.</title>
        <authorList>
            <person name="Catto M.A."/>
            <person name="Labadie P.E."/>
            <person name="Jacobson A.L."/>
            <person name="Kennedy G.G."/>
            <person name="Srinivasan R."/>
            <person name="Hunt B.G."/>
        </authorList>
    </citation>
    <scope>NUCLEOTIDE SEQUENCE</scope>
    <source>
        <strain evidence="6">PL_HMW_Pooled</strain>
    </source>
</reference>
<dbReference type="GO" id="GO:0008270">
    <property type="term" value="F:zinc ion binding"/>
    <property type="evidence" value="ECO:0007669"/>
    <property type="project" value="UniProtKB-KW"/>
</dbReference>
<keyword evidence="6" id="KW-0675">Receptor</keyword>
<evidence type="ECO:0000256" key="1">
    <source>
        <dbReference type="ARBA" id="ARBA00022723"/>
    </source>
</evidence>
<gene>
    <name evidence="6" type="ORF">KUF71_024964</name>
</gene>
<dbReference type="InterPro" id="IPR018289">
    <property type="entry name" value="MULE_transposase_dom"/>
</dbReference>
<evidence type="ECO:0000259" key="4">
    <source>
        <dbReference type="Pfam" id="PF04500"/>
    </source>
</evidence>
<feature type="domain" description="MULE transposase" evidence="5">
    <location>
        <begin position="222"/>
        <end position="316"/>
    </location>
</feature>
<proteinExistence type="predicted"/>
<accession>A0AAE1I030</accession>
<evidence type="ECO:0000256" key="3">
    <source>
        <dbReference type="ARBA" id="ARBA00022833"/>
    </source>
</evidence>
<dbReference type="Pfam" id="PF10551">
    <property type="entry name" value="MULE"/>
    <property type="match status" value="1"/>
</dbReference>
<dbReference type="Gene3D" id="2.20.25.240">
    <property type="match status" value="1"/>
</dbReference>
<keyword evidence="1" id="KW-0479">Metal-binding</keyword>
<sequence length="590" mass="68128">MASVRRAVGYCWLGPSNRGLQLAEAWHWQWWTSMELLRSNKGTNLLVLNGFTSSEHSRRKNGRKIYWRCSECGSCNARVHTNIDFGDLQLLQDGTDKHLGHIEDHKGVETRRVMQGVKRKAEEHPNEAPTRLIRQAVAAINDPEVLARLPARNSVRRVVNQHQNLGRPRNPQELQDIILDSPYTTTKRGTVNNPDSGPGDPDRVIVFAAEASLRVLFASEIVFFDGTFKTVPNQFSQLYTVHGLVTDVASRRYVFPLVFCLCVRKNEATYRRIWEASTEEAARLGKRFRIRIMMTDFERAMFPDVQHKGCLFHFNQSLWRQVVNDGLRVFYVNAEHEPQTVRRDVQRLMALPFVPLADLEDTFDTIVEQCDDRVLSVTNSLEATYICATVTCDVDFPPELWNVYEQATENVARTTNVVEWWHSKFQKMLVVHHANIWKFLEEVRDEEHDFHQVLTQIRAGHIDIKQPNLAYSYEDYKERGEVMRYLEAISYNLKIQPDLTRQTNLFQLLPLRDNDAMLTDISVCNRREAPLCGTGTARCTCSGSRRTPAPADGLSEYPSKWKRWLAEETVLCEQENLHQRHVDFADQGLE</sequence>
<evidence type="ECO:0000256" key="2">
    <source>
        <dbReference type="ARBA" id="ARBA00022771"/>
    </source>
</evidence>
<evidence type="ECO:0000313" key="7">
    <source>
        <dbReference type="Proteomes" id="UP001219518"/>
    </source>
</evidence>
<keyword evidence="7" id="KW-1185">Reference proteome</keyword>
<dbReference type="PANTHER" id="PTHR47160:SF10">
    <property type="entry name" value="MULE TRANSPOSASE DOMAIN-CONTAINING PROTEIN"/>
    <property type="match status" value="1"/>
</dbReference>
<keyword evidence="3" id="KW-0862">Zinc</keyword>
<feature type="domain" description="FLYWCH-type" evidence="4">
    <location>
        <begin position="37"/>
        <end position="84"/>
    </location>
</feature>
<dbReference type="InterPro" id="IPR007588">
    <property type="entry name" value="Znf_FLYWCH"/>
</dbReference>
<protein>
    <submittedName>
        <fullName evidence="6">Thyrotropin receptor</fullName>
    </submittedName>
</protein>
<dbReference type="AlphaFoldDB" id="A0AAE1I030"/>
<evidence type="ECO:0000259" key="5">
    <source>
        <dbReference type="Pfam" id="PF10551"/>
    </source>
</evidence>
<comment type="caution">
    <text evidence="6">The sequence shown here is derived from an EMBL/GenBank/DDBJ whole genome shotgun (WGS) entry which is preliminary data.</text>
</comment>
<dbReference type="PANTHER" id="PTHR47160">
    <property type="entry name" value="PUTATIVE-RELATED"/>
    <property type="match status" value="1"/>
</dbReference>
<dbReference type="Proteomes" id="UP001219518">
    <property type="component" value="Unassembled WGS sequence"/>
</dbReference>
<name>A0AAE1I030_9NEOP</name>
<keyword evidence="2" id="KW-0863">Zinc-finger</keyword>
<dbReference type="EMBL" id="JAHWGI010001416">
    <property type="protein sequence ID" value="KAK3931052.1"/>
    <property type="molecule type" value="Genomic_DNA"/>
</dbReference>
<organism evidence="6 7">
    <name type="scientific">Frankliniella fusca</name>
    <dbReference type="NCBI Taxonomy" id="407009"/>
    <lineage>
        <taxon>Eukaryota</taxon>
        <taxon>Metazoa</taxon>
        <taxon>Ecdysozoa</taxon>
        <taxon>Arthropoda</taxon>
        <taxon>Hexapoda</taxon>
        <taxon>Insecta</taxon>
        <taxon>Pterygota</taxon>
        <taxon>Neoptera</taxon>
        <taxon>Paraneoptera</taxon>
        <taxon>Thysanoptera</taxon>
        <taxon>Terebrantia</taxon>
        <taxon>Thripoidea</taxon>
        <taxon>Thripidae</taxon>
        <taxon>Frankliniella</taxon>
    </lineage>
</organism>
<evidence type="ECO:0000313" key="6">
    <source>
        <dbReference type="EMBL" id="KAK3931052.1"/>
    </source>
</evidence>
<dbReference type="Pfam" id="PF04500">
    <property type="entry name" value="FLYWCH"/>
    <property type="match status" value="1"/>
</dbReference>